<dbReference type="InterPro" id="IPR004565">
    <property type="entry name" value="OM_lipoprot_LolB"/>
</dbReference>
<accession>A0A0A8E8D5</accession>
<dbReference type="Gene3D" id="2.50.20.10">
    <property type="entry name" value="Lipoprotein localisation LolA/LolB/LppX"/>
    <property type="match status" value="1"/>
</dbReference>
<evidence type="ECO:0000256" key="4">
    <source>
        <dbReference type="ARBA" id="ARBA00016202"/>
    </source>
</evidence>
<evidence type="ECO:0000256" key="3">
    <source>
        <dbReference type="ARBA" id="ARBA00011245"/>
    </source>
</evidence>
<evidence type="ECO:0000256" key="7">
    <source>
        <dbReference type="ARBA" id="ARBA00022927"/>
    </source>
</evidence>
<name>A0A0A8E8D5_9GAMM</name>
<gene>
    <name evidence="13" type="ORF">SD28_01430</name>
</gene>
<comment type="subunit">
    <text evidence="3">Monomer.</text>
</comment>
<organism evidence="13 14">
    <name type="scientific">Allofrancisella guangzhouensis</name>
    <dbReference type="NCBI Taxonomy" id="594679"/>
    <lineage>
        <taxon>Bacteria</taxon>
        <taxon>Pseudomonadati</taxon>
        <taxon>Pseudomonadota</taxon>
        <taxon>Gammaproteobacteria</taxon>
        <taxon>Thiotrichales</taxon>
        <taxon>Francisellaceae</taxon>
        <taxon>Allofrancisella</taxon>
    </lineage>
</organism>
<evidence type="ECO:0000256" key="10">
    <source>
        <dbReference type="ARBA" id="ARBA00023186"/>
    </source>
</evidence>
<dbReference type="Pfam" id="PF03550">
    <property type="entry name" value="LolB"/>
    <property type="match status" value="1"/>
</dbReference>
<comment type="similarity">
    <text evidence="2">Belongs to the LolB family.</text>
</comment>
<dbReference type="GO" id="GO:0015031">
    <property type="term" value="P:protein transport"/>
    <property type="evidence" value="ECO:0007669"/>
    <property type="project" value="UniProtKB-KW"/>
</dbReference>
<keyword evidence="6" id="KW-0732">Signal</keyword>
<keyword evidence="8" id="KW-0472">Membrane</keyword>
<evidence type="ECO:0000256" key="1">
    <source>
        <dbReference type="ARBA" id="ARBA00004459"/>
    </source>
</evidence>
<evidence type="ECO:0000256" key="6">
    <source>
        <dbReference type="ARBA" id="ARBA00022729"/>
    </source>
</evidence>
<dbReference type="InterPro" id="IPR029046">
    <property type="entry name" value="LolA/LolB/LppX"/>
</dbReference>
<dbReference type="GO" id="GO:0009279">
    <property type="term" value="C:cell outer membrane"/>
    <property type="evidence" value="ECO:0007669"/>
    <property type="project" value="UniProtKB-SubCell"/>
</dbReference>
<dbReference type="RefSeq" id="WP_039123370.1">
    <property type="nucleotide sequence ID" value="NZ_CP010427.1"/>
</dbReference>
<comment type="subcellular location">
    <subcellularLocation>
        <location evidence="1">Cell outer membrane</location>
        <topology evidence="1">Lipid-anchor</topology>
    </subcellularLocation>
</comment>
<evidence type="ECO:0000256" key="12">
    <source>
        <dbReference type="ARBA" id="ARBA00023288"/>
    </source>
</evidence>
<dbReference type="NCBIfam" id="TIGR00548">
    <property type="entry name" value="lolB"/>
    <property type="match status" value="1"/>
</dbReference>
<dbReference type="KEGG" id="fgu:SD28_01430"/>
<dbReference type="PROSITE" id="PS51257">
    <property type="entry name" value="PROKAR_LIPOPROTEIN"/>
    <property type="match status" value="1"/>
</dbReference>
<evidence type="ECO:0000313" key="14">
    <source>
        <dbReference type="Proteomes" id="UP000031104"/>
    </source>
</evidence>
<evidence type="ECO:0000256" key="11">
    <source>
        <dbReference type="ARBA" id="ARBA00023237"/>
    </source>
</evidence>
<protein>
    <recommendedName>
        <fullName evidence="4">Outer-membrane lipoprotein LolB</fullName>
    </recommendedName>
</protein>
<dbReference type="Proteomes" id="UP000031104">
    <property type="component" value="Chromosome"/>
</dbReference>
<dbReference type="SUPFAM" id="SSF89392">
    <property type="entry name" value="Prokaryotic lipoproteins and lipoprotein localization factors"/>
    <property type="match status" value="1"/>
</dbReference>
<keyword evidence="12" id="KW-0449">Lipoprotein</keyword>
<keyword evidence="5" id="KW-0813">Transport</keyword>
<keyword evidence="10" id="KW-0143">Chaperone</keyword>
<dbReference type="CDD" id="cd16326">
    <property type="entry name" value="LolB"/>
    <property type="match status" value="1"/>
</dbReference>
<dbReference type="STRING" id="594679.SD28_01430"/>
<reference evidence="13 14" key="1">
    <citation type="submission" date="2014-12" db="EMBL/GenBank/DDBJ databases">
        <title>Complete genome sequence of Francisella guanzhouensis strain 08HL01032 isolated from air-conditioning system in China.</title>
        <authorList>
            <person name="Svensson D."/>
            <person name="Ohrman C."/>
            <person name="Backman S."/>
            <person name="Karlsson E."/>
            <person name="Nilsson E."/>
            <person name="Bystrom M."/>
            <person name="Larkeryd A."/>
            <person name="Stenberg P."/>
            <person name="Scholtz H.C."/>
            <person name="Forsman M."/>
            <person name="Sjodin A."/>
        </authorList>
    </citation>
    <scope>NUCLEOTIDE SEQUENCE [LARGE SCALE GENOMIC DNA]</scope>
    <source>
        <strain evidence="13 14">08HL01032</strain>
    </source>
</reference>
<dbReference type="HOGENOM" id="CLU_092816_2_1_6"/>
<dbReference type="AlphaFoldDB" id="A0A0A8E8D5"/>
<evidence type="ECO:0000256" key="8">
    <source>
        <dbReference type="ARBA" id="ARBA00023136"/>
    </source>
</evidence>
<keyword evidence="9" id="KW-0564">Palmitate</keyword>
<keyword evidence="14" id="KW-1185">Reference proteome</keyword>
<evidence type="ECO:0000256" key="2">
    <source>
        <dbReference type="ARBA" id="ARBA00009696"/>
    </source>
</evidence>
<keyword evidence="11" id="KW-0998">Cell outer membrane</keyword>
<sequence length="212" mass="24556">MQSIMLRLKIDIKQKFKFAIFFILSTLLVACSTLDINTMDAHRKFNRAKLDSQLLDLDKWQTSGVIGIIYNNKADSANYTYSQDKDSFIMNLYGPLGIGKIEISGDKNKVILKDSEGKIFEARDVKTLMLDELGWYIPLEGLKYWIKAIAVPQLQANLKLNTNNLTKELSQQGWKISYQSYEFVDQRYPLPTKFRMSRDNILLKVVIKSWQI</sequence>
<dbReference type="EMBL" id="CP010427">
    <property type="protein sequence ID" value="AJC48411.1"/>
    <property type="molecule type" value="Genomic_DNA"/>
</dbReference>
<dbReference type="OrthoDB" id="9797618at2"/>
<evidence type="ECO:0000256" key="5">
    <source>
        <dbReference type="ARBA" id="ARBA00022448"/>
    </source>
</evidence>
<keyword evidence="7" id="KW-0653">Protein transport</keyword>
<proteinExistence type="inferred from homology"/>
<evidence type="ECO:0000256" key="9">
    <source>
        <dbReference type="ARBA" id="ARBA00023139"/>
    </source>
</evidence>
<evidence type="ECO:0000313" key="13">
    <source>
        <dbReference type="EMBL" id="AJC48411.1"/>
    </source>
</evidence>